<evidence type="ECO:0000256" key="4">
    <source>
        <dbReference type="ARBA" id="ARBA00022763"/>
    </source>
</evidence>
<dbReference type="Pfam" id="PF11799">
    <property type="entry name" value="IMS_C"/>
    <property type="match status" value="1"/>
</dbReference>
<keyword evidence="3 6" id="KW-0548">Nucleotidyltransferase</keyword>
<dbReference type="Gene3D" id="1.10.150.20">
    <property type="entry name" value="5' to 3' exonuclease, C-terminal subdomain"/>
    <property type="match status" value="1"/>
</dbReference>
<dbReference type="InterPro" id="IPR024728">
    <property type="entry name" value="PolY_HhH_motif"/>
</dbReference>
<sequence length="440" mass="49134">MNNIIFHIDVNSAFLSWEAVYRLAHRGELLDLRELPSAVGGDITLRHGIILAKSIPAGKYGIQTGESIPEAMRKCPKLLLVPPNYSLYEECSAAFLKILRDYSDTVEQYSIDEAFVDMSTSCHLFGTPEETTSLIKNRIREELGFTVNIGISEHKVLAKMASDFRKPDLVHTLYQKEIREKLWPLPVSELFFVGHATAKKLFSMGIKSIGALAATDPTWLKAVLKKQGEIIWGFANGLDLSPVLAQPAPNKGYGNSTTTPFDIADAETAGRVLLALSETLGKRLRSDNAKIQVVSVTIRYTDFSCFSHQKVLDTPTDVTLEIYHAARELFAELWNGRFIRHLGVHTGRARQDIPGRQMNLFDEIDYERLTVLDRTVDFLRKRFGSDAVKRAAFLNQPIDHMCGGIPKVTPLCREAPTKPQSSAAGSLQVTESPLKKQCRF</sequence>
<dbReference type="PROSITE" id="PS50173">
    <property type="entry name" value="UMUC"/>
    <property type="match status" value="1"/>
</dbReference>
<dbReference type="OrthoDB" id="9808813at2"/>
<evidence type="ECO:0000256" key="3">
    <source>
        <dbReference type="ARBA" id="ARBA00022695"/>
    </source>
</evidence>
<evidence type="ECO:0000256" key="6">
    <source>
        <dbReference type="HAMAP-Rule" id="MF_01113"/>
    </source>
</evidence>
<evidence type="ECO:0000256" key="7">
    <source>
        <dbReference type="SAM" id="MobiDB-lite"/>
    </source>
</evidence>
<dbReference type="Gene3D" id="3.30.70.270">
    <property type="match status" value="1"/>
</dbReference>
<proteinExistence type="inferred from homology"/>
<dbReference type="GO" id="GO:0006261">
    <property type="term" value="P:DNA-templated DNA replication"/>
    <property type="evidence" value="ECO:0007669"/>
    <property type="project" value="UniProtKB-UniRule"/>
</dbReference>
<reference evidence="9 10" key="1">
    <citation type="submission" date="2018-01" db="EMBL/GenBank/DDBJ databases">
        <authorList>
            <person name="Gaut B.S."/>
            <person name="Morton B.R."/>
            <person name="Clegg M.T."/>
            <person name="Duvall M.R."/>
        </authorList>
    </citation>
    <scope>NUCLEOTIDE SEQUENCE [LARGE SCALE GENOMIC DNA]</scope>
    <source>
        <strain evidence="9">GP69</strain>
    </source>
</reference>
<organism evidence="9 10">
    <name type="scientific">Acetatifactor muris</name>
    <dbReference type="NCBI Taxonomy" id="879566"/>
    <lineage>
        <taxon>Bacteria</taxon>
        <taxon>Bacillati</taxon>
        <taxon>Bacillota</taxon>
        <taxon>Clostridia</taxon>
        <taxon>Lachnospirales</taxon>
        <taxon>Lachnospiraceae</taxon>
        <taxon>Acetatifactor</taxon>
    </lineage>
</organism>
<dbReference type="Gene3D" id="3.40.1170.60">
    <property type="match status" value="1"/>
</dbReference>
<feature type="active site" evidence="6">
    <location>
        <position position="113"/>
    </location>
</feature>
<feature type="domain" description="UmuC" evidence="8">
    <location>
        <begin position="5"/>
        <end position="194"/>
    </location>
</feature>
<dbReference type="InterPro" id="IPR043502">
    <property type="entry name" value="DNA/RNA_pol_sf"/>
</dbReference>
<feature type="region of interest" description="Disordered" evidence="7">
    <location>
        <begin position="415"/>
        <end position="440"/>
    </location>
</feature>
<keyword evidence="6" id="KW-0234">DNA repair</keyword>
<dbReference type="AlphaFoldDB" id="A0A2K4ZC39"/>
<dbReference type="GO" id="GO:0009432">
    <property type="term" value="P:SOS response"/>
    <property type="evidence" value="ECO:0007669"/>
    <property type="project" value="TreeGrafter"/>
</dbReference>
<dbReference type="GO" id="GO:0000287">
    <property type="term" value="F:magnesium ion binding"/>
    <property type="evidence" value="ECO:0007669"/>
    <property type="project" value="UniProtKB-UniRule"/>
</dbReference>
<dbReference type="Proteomes" id="UP000236311">
    <property type="component" value="Unassembled WGS sequence"/>
</dbReference>
<evidence type="ECO:0000313" key="10">
    <source>
        <dbReference type="Proteomes" id="UP000236311"/>
    </source>
</evidence>
<dbReference type="GO" id="GO:0003887">
    <property type="term" value="F:DNA-directed DNA polymerase activity"/>
    <property type="evidence" value="ECO:0007669"/>
    <property type="project" value="UniProtKB-UniRule"/>
</dbReference>
<dbReference type="InterPro" id="IPR043128">
    <property type="entry name" value="Rev_trsase/Diguanyl_cyclase"/>
</dbReference>
<dbReference type="CDD" id="cd03586">
    <property type="entry name" value="PolY_Pol_IV_kappa"/>
    <property type="match status" value="1"/>
</dbReference>
<keyword evidence="6 9" id="KW-0808">Transferase</keyword>
<feature type="site" description="Substrate discrimination" evidence="6">
    <location>
        <position position="14"/>
    </location>
</feature>
<dbReference type="Pfam" id="PF11798">
    <property type="entry name" value="IMS_HHH"/>
    <property type="match status" value="1"/>
</dbReference>
<feature type="binding site" evidence="6">
    <location>
        <position position="9"/>
    </location>
    <ligand>
        <name>Mg(2+)</name>
        <dbReference type="ChEBI" id="CHEBI:18420"/>
    </ligand>
</feature>
<comment type="subcellular location">
    <subcellularLocation>
        <location evidence="6">Cytoplasm</location>
    </subcellularLocation>
</comment>
<dbReference type="InterPro" id="IPR001126">
    <property type="entry name" value="UmuC"/>
</dbReference>
<dbReference type="RefSeq" id="WP_103238144.1">
    <property type="nucleotide sequence ID" value="NZ_JANJZD010000003.1"/>
</dbReference>
<keyword evidence="10" id="KW-1185">Reference proteome</keyword>
<comment type="cofactor">
    <cofactor evidence="6">
        <name>Mg(2+)</name>
        <dbReference type="ChEBI" id="CHEBI:18420"/>
    </cofactor>
    <text evidence="6">Binds 2 magnesium ions per subunit.</text>
</comment>
<dbReference type="SUPFAM" id="SSF100879">
    <property type="entry name" value="Lesion bypass DNA polymerase (Y-family), little finger domain"/>
    <property type="match status" value="1"/>
</dbReference>
<gene>
    <name evidence="9" type="primary">dinB_1</name>
    <name evidence="6" type="synonym">dinB</name>
    <name evidence="9" type="ORF">AMURIS_00740</name>
</gene>
<dbReference type="Gene3D" id="3.30.1490.100">
    <property type="entry name" value="DNA polymerase, Y-family, little finger domain"/>
    <property type="match status" value="1"/>
</dbReference>
<dbReference type="InterPro" id="IPR017961">
    <property type="entry name" value="DNA_pol_Y-fam_little_finger"/>
</dbReference>
<comment type="function">
    <text evidence="6">Poorly processive, error-prone DNA polymerase involved in untargeted mutagenesis. Copies undamaged DNA at stalled replication forks, which arise in vivo from mismatched or misaligned primer ends. These misaligned primers can be extended by PolIV. Exhibits no 3'-5' exonuclease (proofreading) activity. May be involved in translesional synthesis, in conjunction with the beta clamp from PolIII.</text>
</comment>
<evidence type="ECO:0000313" key="9">
    <source>
        <dbReference type="EMBL" id="SOY28035.1"/>
    </source>
</evidence>
<dbReference type="PANTHER" id="PTHR11076">
    <property type="entry name" value="DNA REPAIR POLYMERASE UMUC / TRANSFERASE FAMILY MEMBER"/>
    <property type="match status" value="1"/>
</dbReference>
<keyword evidence="6" id="KW-0460">Magnesium</keyword>
<keyword evidence="6" id="KW-0479">Metal-binding</keyword>
<keyword evidence="5 6" id="KW-0239">DNA-directed DNA polymerase</keyword>
<comment type="subunit">
    <text evidence="6">Monomer.</text>
</comment>
<evidence type="ECO:0000259" key="8">
    <source>
        <dbReference type="PROSITE" id="PS50173"/>
    </source>
</evidence>
<keyword evidence="6" id="KW-0235">DNA replication</keyword>
<name>A0A2K4ZC39_9FIRM</name>
<accession>A0A2K4ZC39</accession>
<keyword evidence="4 6" id="KW-0227">DNA damage</keyword>
<feature type="binding site" evidence="6">
    <location>
        <position position="112"/>
    </location>
    <ligand>
        <name>Mg(2+)</name>
        <dbReference type="ChEBI" id="CHEBI:18420"/>
    </ligand>
</feature>
<dbReference type="GO" id="GO:0042276">
    <property type="term" value="P:error-prone translesion synthesis"/>
    <property type="evidence" value="ECO:0007669"/>
    <property type="project" value="TreeGrafter"/>
</dbReference>
<dbReference type="GO" id="GO:0003684">
    <property type="term" value="F:damaged DNA binding"/>
    <property type="evidence" value="ECO:0007669"/>
    <property type="project" value="InterPro"/>
</dbReference>
<dbReference type="SUPFAM" id="SSF56672">
    <property type="entry name" value="DNA/RNA polymerases"/>
    <property type="match status" value="1"/>
</dbReference>
<feature type="compositionally biased region" description="Polar residues" evidence="7">
    <location>
        <begin position="418"/>
        <end position="431"/>
    </location>
</feature>
<keyword evidence="2 6" id="KW-0515">Mutator protein</keyword>
<dbReference type="GO" id="GO:0005829">
    <property type="term" value="C:cytosol"/>
    <property type="evidence" value="ECO:0007669"/>
    <property type="project" value="TreeGrafter"/>
</dbReference>
<dbReference type="InterPro" id="IPR022880">
    <property type="entry name" value="DNApol_IV"/>
</dbReference>
<evidence type="ECO:0000256" key="5">
    <source>
        <dbReference type="ARBA" id="ARBA00022932"/>
    </source>
</evidence>
<dbReference type="PANTHER" id="PTHR11076:SF35">
    <property type="entry name" value="DNA REPAIR PROTEIN HOMOLOG YOBH"/>
    <property type="match status" value="1"/>
</dbReference>
<keyword evidence="6" id="KW-0238">DNA-binding</keyword>
<dbReference type="GO" id="GO:0006281">
    <property type="term" value="P:DNA repair"/>
    <property type="evidence" value="ECO:0007669"/>
    <property type="project" value="UniProtKB-UniRule"/>
</dbReference>
<keyword evidence="6" id="KW-0963">Cytoplasm</keyword>
<dbReference type="InterPro" id="IPR050116">
    <property type="entry name" value="DNA_polymerase-Y"/>
</dbReference>
<dbReference type="EC" id="2.7.7.7" evidence="6"/>
<protein>
    <recommendedName>
        <fullName evidence="6">DNA polymerase IV</fullName>
        <shortName evidence="6">Pol IV</shortName>
        <ecNumber evidence="6">2.7.7.7</ecNumber>
    </recommendedName>
</protein>
<dbReference type="Pfam" id="PF00817">
    <property type="entry name" value="IMS"/>
    <property type="match status" value="1"/>
</dbReference>
<dbReference type="InterPro" id="IPR036775">
    <property type="entry name" value="DNA_pol_Y-fam_lit_finger_sf"/>
</dbReference>
<dbReference type="HAMAP" id="MF_01113">
    <property type="entry name" value="DNApol_IV"/>
    <property type="match status" value="1"/>
</dbReference>
<comment type="catalytic activity">
    <reaction evidence="6">
        <text>DNA(n) + a 2'-deoxyribonucleoside 5'-triphosphate = DNA(n+1) + diphosphate</text>
        <dbReference type="Rhea" id="RHEA:22508"/>
        <dbReference type="Rhea" id="RHEA-COMP:17339"/>
        <dbReference type="Rhea" id="RHEA-COMP:17340"/>
        <dbReference type="ChEBI" id="CHEBI:33019"/>
        <dbReference type="ChEBI" id="CHEBI:61560"/>
        <dbReference type="ChEBI" id="CHEBI:173112"/>
        <dbReference type="EC" id="2.7.7.7"/>
    </reaction>
</comment>
<comment type="similarity">
    <text evidence="1 6">Belongs to the DNA polymerase type-Y family.</text>
</comment>
<evidence type="ECO:0000256" key="2">
    <source>
        <dbReference type="ARBA" id="ARBA00022457"/>
    </source>
</evidence>
<dbReference type="EMBL" id="OFSM01000003">
    <property type="protein sequence ID" value="SOY28035.1"/>
    <property type="molecule type" value="Genomic_DNA"/>
</dbReference>
<evidence type="ECO:0000256" key="1">
    <source>
        <dbReference type="ARBA" id="ARBA00010945"/>
    </source>
</evidence>